<dbReference type="InterPro" id="IPR013783">
    <property type="entry name" value="Ig-like_fold"/>
</dbReference>
<sequence length="413" mass="43903">MRFPVKFPTLVGILFLAIFVGGFAYFFERVIRLPSQASVSSTPTSVEITNVSDTSFTVSWITESAATGAIRVGSDTTRSQVIFDERDTTGKLGKNTTHSVTFRSGVPETLYETTILSDGKPYTQNGTPYKIQTGPLLGGVTSAFEPAYGSVVTPNGQPAQGAIVYLTLLDGQKMSTLVTESGSWLIPLNLVRNEDLSAYLPFQERVTEQLVVRFENGESFATTDSLNDSPVPEMQIGKTYDFRKQQANAQIGAVAGTSTTNIVSLTKPIEGASIATTLPLIQGTGITGKRVSITLGITKPTGGTVVVGQDGIWRYTPSVPLSPGLQSVTMTTEDENGKSIAITHAFEILKSGTQVLGDATPSATLTPSLTPTPTSTLAGEQMPESGNSLPLLLLLIMGSSLLIVGLTYRTYLL</sequence>
<reference evidence="3 4" key="1">
    <citation type="journal article" date="2016" name="Nat. Commun.">
        <title>Thousands of microbial genomes shed light on interconnected biogeochemical processes in an aquifer system.</title>
        <authorList>
            <person name="Anantharaman K."/>
            <person name="Brown C.T."/>
            <person name="Hug L.A."/>
            <person name="Sharon I."/>
            <person name="Castelle C.J."/>
            <person name="Probst A.J."/>
            <person name="Thomas B.C."/>
            <person name="Singh A."/>
            <person name="Wilkins M.J."/>
            <person name="Karaoz U."/>
            <person name="Brodie E.L."/>
            <person name="Williams K.H."/>
            <person name="Hubbard S.S."/>
            <person name="Banfield J.F."/>
        </authorList>
    </citation>
    <scope>NUCLEOTIDE SEQUENCE [LARGE SCALE GENOMIC DNA]</scope>
</reference>
<gene>
    <name evidence="3" type="ORF">A3A79_03350</name>
</gene>
<dbReference type="EMBL" id="MFJV01000001">
    <property type="protein sequence ID" value="OGG24198.1"/>
    <property type="molecule type" value="Genomic_DNA"/>
</dbReference>
<dbReference type="STRING" id="1798392.A3A79_03350"/>
<evidence type="ECO:0000313" key="4">
    <source>
        <dbReference type="Proteomes" id="UP000178759"/>
    </source>
</evidence>
<protein>
    <recommendedName>
        <fullName evidence="5">Bacterial Ig-like domain-containing protein</fullName>
    </recommendedName>
</protein>
<organism evidence="3 4">
    <name type="scientific">Candidatus Gottesmanbacteria bacterium RIFCSPLOWO2_01_FULL_43_11b</name>
    <dbReference type="NCBI Taxonomy" id="1798392"/>
    <lineage>
        <taxon>Bacteria</taxon>
        <taxon>Candidatus Gottesmaniibacteriota</taxon>
    </lineage>
</organism>
<keyword evidence="2" id="KW-1133">Transmembrane helix</keyword>
<evidence type="ECO:0000256" key="1">
    <source>
        <dbReference type="SAM" id="MobiDB-lite"/>
    </source>
</evidence>
<name>A0A1F6AHH0_9BACT</name>
<feature type="transmembrane region" description="Helical" evidence="2">
    <location>
        <begin position="7"/>
        <end position="27"/>
    </location>
</feature>
<feature type="compositionally biased region" description="Low complexity" evidence="1">
    <location>
        <begin position="360"/>
        <end position="378"/>
    </location>
</feature>
<accession>A0A1F6AHH0</accession>
<dbReference type="Proteomes" id="UP000178759">
    <property type="component" value="Unassembled WGS sequence"/>
</dbReference>
<feature type="transmembrane region" description="Helical" evidence="2">
    <location>
        <begin position="389"/>
        <end position="408"/>
    </location>
</feature>
<dbReference type="Gene3D" id="2.60.40.10">
    <property type="entry name" value="Immunoglobulins"/>
    <property type="match status" value="1"/>
</dbReference>
<dbReference type="AlphaFoldDB" id="A0A1F6AHH0"/>
<evidence type="ECO:0000256" key="2">
    <source>
        <dbReference type="SAM" id="Phobius"/>
    </source>
</evidence>
<evidence type="ECO:0000313" key="3">
    <source>
        <dbReference type="EMBL" id="OGG24198.1"/>
    </source>
</evidence>
<proteinExistence type="predicted"/>
<keyword evidence="2" id="KW-0812">Transmembrane</keyword>
<keyword evidence="2" id="KW-0472">Membrane</keyword>
<evidence type="ECO:0008006" key="5">
    <source>
        <dbReference type="Google" id="ProtNLM"/>
    </source>
</evidence>
<comment type="caution">
    <text evidence="3">The sequence shown here is derived from an EMBL/GenBank/DDBJ whole genome shotgun (WGS) entry which is preliminary data.</text>
</comment>
<feature type="region of interest" description="Disordered" evidence="1">
    <location>
        <begin position="360"/>
        <end position="382"/>
    </location>
</feature>